<dbReference type="Gene3D" id="3.30.2290.10">
    <property type="entry name" value="PmbA/TldD superfamily"/>
    <property type="match status" value="1"/>
</dbReference>
<dbReference type="Pfam" id="PF19289">
    <property type="entry name" value="PmbA_TldD_3rd"/>
    <property type="match status" value="1"/>
</dbReference>
<dbReference type="EMBL" id="CP000477">
    <property type="protein sequence ID" value="ABK14205.1"/>
    <property type="molecule type" value="Genomic_DNA"/>
</dbReference>
<dbReference type="Pfam" id="PF19290">
    <property type="entry name" value="PmbA_TldD_2nd"/>
    <property type="match status" value="1"/>
</dbReference>
<dbReference type="GO" id="GO:0008237">
    <property type="term" value="F:metallopeptidase activity"/>
    <property type="evidence" value="ECO:0007669"/>
    <property type="project" value="InterPro"/>
</dbReference>
<gene>
    <name evidence="4" type="ordered locus">Mthe_0413</name>
</gene>
<dbReference type="RefSeq" id="WP_011695603.1">
    <property type="nucleotide sequence ID" value="NC_008553.1"/>
</dbReference>
<feature type="domain" description="Metalloprotease TldD/E central" evidence="3">
    <location>
        <begin position="126"/>
        <end position="226"/>
    </location>
</feature>
<feature type="domain" description="Metalloprotease TldD/E N-terminal" evidence="1">
    <location>
        <begin position="34"/>
        <end position="96"/>
    </location>
</feature>
<dbReference type="GO" id="GO:0006508">
    <property type="term" value="P:proteolysis"/>
    <property type="evidence" value="ECO:0007669"/>
    <property type="project" value="InterPro"/>
</dbReference>
<dbReference type="KEGG" id="mtp:Mthe_0413"/>
<reference evidence="4 5" key="1">
    <citation type="submission" date="2006-10" db="EMBL/GenBank/DDBJ databases">
        <title>Complete sequence of Methanosaeta thermophila PT.</title>
        <authorList>
            <consortium name="US DOE Joint Genome Institute"/>
            <person name="Copeland A."/>
            <person name="Lucas S."/>
            <person name="Lapidus A."/>
            <person name="Barry K."/>
            <person name="Detter J.C."/>
            <person name="Glavina del Rio T."/>
            <person name="Hammon N."/>
            <person name="Israni S."/>
            <person name="Pitluck S."/>
            <person name="Chain P."/>
            <person name="Malfatti S."/>
            <person name="Shin M."/>
            <person name="Vergez L."/>
            <person name="Schmutz J."/>
            <person name="Larimer F."/>
            <person name="Land M."/>
            <person name="Hauser L."/>
            <person name="Kyrpides N."/>
            <person name="Kim E."/>
            <person name="Smith K.S."/>
            <person name="Ingram-Smith C."/>
            <person name="Richardson P."/>
        </authorList>
    </citation>
    <scope>NUCLEOTIDE SEQUENCE [LARGE SCALE GENOMIC DNA]</scope>
    <source>
        <strain evidence="5">DSM 6194 / JCM 14653 / NBRC 101360 / PT</strain>
    </source>
</reference>
<dbReference type="InterPro" id="IPR047657">
    <property type="entry name" value="PmbA"/>
</dbReference>
<proteinExistence type="predicted"/>
<dbReference type="AlphaFoldDB" id="A0B681"/>
<dbReference type="InterPro" id="IPR035068">
    <property type="entry name" value="TldD/PmbA_N"/>
</dbReference>
<dbReference type="PANTHER" id="PTHR43421">
    <property type="entry name" value="METALLOPROTEASE PMBA"/>
    <property type="match status" value="1"/>
</dbReference>
<feature type="domain" description="Metalloprotease TldD/E C-terminal" evidence="2">
    <location>
        <begin position="233"/>
        <end position="446"/>
    </location>
</feature>
<evidence type="ECO:0000259" key="2">
    <source>
        <dbReference type="Pfam" id="PF19289"/>
    </source>
</evidence>
<dbReference type="InterPro" id="IPR002510">
    <property type="entry name" value="Metalloprtase-TldD/E_N"/>
</dbReference>
<dbReference type="STRING" id="349307.Mthe_0413"/>
<keyword evidence="5" id="KW-1185">Reference proteome</keyword>
<evidence type="ECO:0000313" key="5">
    <source>
        <dbReference type="Proteomes" id="UP000000674"/>
    </source>
</evidence>
<dbReference type="InterPro" id="IPR045569">
    <property type="entry name" value="Metalloprtase-TldD/E_C"/>
</dbReference>
<name>A0B681_METTP</name>
<dbReference type="InterPro" id="IPR036059">
    <property type="entry name" value="TldD/PmbA_sf"/>
</dbReference>
<accession>A0B681</accession>
<evidence type="ECO:0000313" key="4">
    <source>
        <dbReference type="EMBL" id="ABK14205.1"/>
    </source>
</evidence>
<dbReference type="Pfam" id="PF01523">
    <property type="entry name" value="PmbA_TldD_1st"/>
    <property type="match status" value="1"/>
</dbReference>
<dbReference type="GO" id="GO:0005829">
    <property type="term" value="C:cytosol"/>
    <property type="evidence" value="ECO:0007669"/>
    <property type="project" value="TreeGrafter"/>
</dbReference>
<sequence>MRAGARRISGTSDDLKISAERLLERALGLGADEAEVFGVWSRNLTLELRRDRVESISASVLRGLGLRAIIKGGVGFSSTSDLSRIDDVAEAAVSAARIFGPDRLWRGLPGKSRMPSVDGVFDRRIADVQTDTLLEISEELLGGCGAVGGVEPVSGGVSCTHSLEILINSSGLDLSEEGTSIHLALETIARGSSGVATGSEFDNSRSFSVNARAVGEKAADLARRSLDGISIETDTYDVVLSPVAFAELLESTFIPSLSAENVQKGRSTLAGMLNKSVSDLRLQVVDDGALPAGMGSSAFDGEGVPSQRNVLLEDGVLRSYLYDSYTAGKEGRSSTGNSVRSGYSEMPRIGIRNLIISSKEPVEMLDGVREGVLVNSVIGAHTANPISGDFSVEARNSFRIRAGEIAEPVRSAMIAGNIFDLLKHIDVGRDARAVGPIVTPGVRVRMRVVC</sequence>
<dbReference type="GeneID" id="4462606"/>
<protein>
    <submittedName>
        <fullName evidence="4">Peptidase U62, modulator of DNA gyrase</fullName>
    </submittedName>
</protein>
<dbReference type="SUPFAM" id="SSF111283">
    <property type="entry name" value="Putative modulator of DNA gyrase, PmbA/TldD"/>
    <property type="match status" value="1"/>
</dbReference>
<evidence type="ECO:0000259" key="3">
    <source>
        <dbReference type="Pfam" id="PF19290"/>
    </source>
</evidence>
<evidence type="ECO:0000259" key="1">
    <source>
        <dbReference type="Pfam" id="PF01523"/>
    </source>
</evidence>
<dbReference type="PANTHER" id="PTHR43421:SF1">
    <property type="entry name" value="METALLOPROTEASE PMBA"/>
    <property type="match status" value="1"/>
</dbReference>
<dbReference type="InterPro" id="IPR045570">
    <property type="entry name" value="Metalloprtase-TldD/E_cen_dom"/>
</dbReference>
<organism evidence="4 5">
    <name type="scientific">Methanothrix thermoacetophila (strain DSM 6194 / JCM 14653 / NBRC 101360 / PT)</name>
    <name type="common">Methanosaeta thermophila</name>
    <dbReference type="NCBI Taxonomy" id="349307"/>
    <lineage>
        <taxon>Archaea</taxon>
        <taxon>Methanobacteriati</taxon>
        <taxon>Methanobacteriota</taxon>
        <taxon>Stenosarchaea group</taxon>
        <taxon>Methanomicrobia</taxon>
        <taxon>Methanotrichales</taxon>
        <taxon>Methanotrichaceae</taxon>
        <taxon>Methanothrix</taxon>
    </lineage>
</organism>
<dbReference type="HOGENOM" id="CLU_026425_4_2_2"/>
<dbReference type="Proteomes" id="UP000000674">
    <property type="component" value="Chromosome"/>
</dbReference>
<dbReference type="OrthoDB" id="84520at2157"/>